<dbReference type="GO" id="GO:0016787">
    <property type="term" value="F:hydrolase activity"/>
    <property type="evidence" value="ECO:0007669"/>
    <property type="project" value="UniProtKB-KW"/>
</dbReference>
<dbReference type="Proteomes" id="UP000028933">
    <property type="component" value="Chromosome"/>
</dbReference>
<feature type="domain" description="Phosphatidic acid phosphatase type 2/haloperoxidase" evidence="8">
    <location>
        <begin position="93"/>
        <end position="210"/>
    </location>
</feature>
<keyword evidence="2" id="KW-1003">Cell membrane</keyword>
<evidence type="ECO:0000256" key="5">
    <source>
        <dbReference type="ARBA" id="ARBA00022989"/>
    </source>
</evidence>
<evidence type="ECO:0000256" key="2">
    <source>
        <dbReference type="ARBA" id="ARBA00022475"/>
    </source>
</evidence>
<evidence type="ECO:0000259" key="8">
    <source>
        <dbReference type="SMART" id="SM00014"/>
    </source>
</evidence>
<evidence type="ECO:0000313" key="9">
    <source>
        <dbReference type="EMBL" id="AIL45538.1"/>
    </source>
</evidence>
<gene>
    <name evidence="9" type="ORF">BD94_1763</name>
</gene>
<sequence length="289" mass="32592">MHKTTTDNDVKLHPYLFYIPVILVALAILFLYITGSLNIGSYIQLQTPLFFLINSKLSQYPDVQYNLTQLGDALVFLSFLTILIVYAPKVWGALITASLISAVFCNPLKSLFAIPRPAAVFDNNSFTIIGKTLSGHNSLPSGHSITIFTILTVLLFSFMPKKLNYKIIWIATFTFAGLMIAFTRVGVGAHYPLDVIAGAILGYLSGILGIFINQKYKTWTWISDKRYYPVFMLVIAICSIVLINKLINEKLIIFYLSLINLMVVLHIITNIYAKKKFKITRFFIINKLS</sequence>
<dbReference type="AlphaFoldDB" id="A0A077EG32"/>
<dbReference type="STRING" id="1338011.BD94_1763"/>
<feature type="transmembrane region" description="Helical" evidence="7">
    <location>
        <begin position="195"/>
        <end position="214"/>
    </location>
</feature>
<dbReference type="Gene3D" id="1.20.144.10">
    <property type="entry name" value="Phosphatidic acid phosphatase type 2/haloperoxidase"/>
    <property type="match status" value="1"/>
</dbReference>
<evidence type="ECO:0000256" key="6">
    <source>
        <dbReference type="ARBA" id="ARBA00023136"/>
    </source>
</evidence>
<dbReference type="RefSeq" id="WP_024564537.1">
    <property type="nucleotide sequence ID" value="NZ_CP007547.1"/>
</dbReference>
<organism evidence="9 10">
    <name type="scientific">Elizabethkingia anophelis NUHP1</name>
    <dbReference type="NCBI Taxonomy" id="1338011"/>
    <lineage>
        <taxon>Bacteria</taxon>
        <taxon>Pseudomonadati</taxon>
        <taxon>Bacteroidota</taxon>
        <taxon>Flavobacteriia</taxon>
        <taxon>Flavobacteriales</taxon>
        <taxon>Weeksellaceae</taxon>
        <taxon>Elizabethkingia</taxon>
    </lineage>
</organism>
<evidence type="ECO:0000256" key="3">
    <source>
        <dbReference type="ARBA" id="ARBA00022692"/>
    </source>
</evidence>
<dbReference type="HOGENOM" id="CLU_072573_0_0_10"/>
<dbReference type="GO" id="GO:0005886">
    <property type="term" value="C:plasma membrane"/>
    <property type="evidence" value="ECO:0007669"/>
    <property type="project" value="UniProtKB-SubCell"/>
</dbReference>
<feature type="transmembrane region" description="Helical" evidence="7">
    <location>
        <begin position="12"/>
        <end position="33"/>
    </location>
</feature>
<dbReference type="KEGG" id="eao:BD94_1763"/>
<dbReference type="SUPFAM" id="SSF48317">
    <property type="entry name" value="Acid phosphatase/Vanadium-dependent haloperoxidase"/>
    <property type="match status" value="1"/>
</dbReference>
<keyword evidence="4" id="KW-0378">Hydrolase</keyword>
<dbReference type="CDD" id="cd01610">
    <property type="entry name" value="PAP2_like"/>
    <property type="match status" value="1"/>
</dbReference>
<evidence type="ECO:0000256" key="4">
    <source>
        <dbReference type="ARBA" id="ARBA00022801"/>
    </source>
</evidence>
<accession>A0A077EG32</accession>
<dbReference type="EMBL" id="CP007547">
    <property type="protein sequence ID" value="AIL45538.1"/>
    <property type="molecule type" value="Genomic_DNA"/>
</dbReference>
<keyword evidence="3 7" id="KW-0812">Transmembrane</keyword>
<keyword evidence="6 7" id="KW-0472">Membrane</keyword>
<dbReference type="PANTHER" id="PTHR14969">
    <property type="entry name" value="SPHINGOSINE-1-PHOSPHATE PHOSPHOHYDROLASE"/>
    <property type="match status" value="1"/>
</dbReference>
<feature type="transmembrane region" description="Helical" evidence="7">
    <location>
        <begin position="67"/>
        <end position="86"/>
    </location>
</feature>
<evidence type="ECO:0000313" key="10">
    <source>
        <dbReference type="Proteomes" id="UP000028933"/>
    </source>
</evidence>
<dbReference type="InterPro" id="IPR036938">
    <property type="entry name" value="PAP2/HPO_sf"/>
</dbReference>
<proteinExistence type="predicted"/>
<reference evidence="9" key="2">
    <citation type="journal article" date="2015" name="Genome Biol. Evol.">
        <title>Complete Genome Sequence and Transcriptomic Analysis of the Novel Pathogen Elizabethkingia anophelis in Response to Oxidative Stress.</title>
        <authorList>
            <person name="Li Y."/>
            <person name="Liu Y."/>
            <person name="Chew S.C."/>
            <person name="Tay M."/>
            <person name="Salido M.M."/>
            <person name="Teo J."/>
            <person name="Lauro F.M."/>
            <person name="Givskov M."/>
            <person name="Yang L."/>
        </authorList>
    </citation>
    <scope>NUCLEOTIDE SEQUENCE</scope>
    <source>
        <strain evidence="9">NUHP1</strain>
    </source>
</reference>
<evidence type="ECO:0000256" key="1">
    <source>
        <dbReference type="ARBA" id="ARBA00004651"/>
    </source>
</evidence>
<dbReference type="eggNOG" id="COG0671">
    <property type="taxonomic scope" value="Bacteria"/>
</dbReference>
<dbReference type="InterPro" id="IPR000326">
    <property type="entry name" value="PAP2/HPO"/>
</dbReference>
<feature type="transmembrane region" description="Helical" evidence="7">
    <location>
        <begin position="253"/>
        <end position="273"/>
    </location>
</feature>
<dbReference type="SMART" id="SM00014">
    <property type="entry name" value="acidPPc"/>
    <property type="match status" value="1"/>
</dbReference>
<dbReference type="PANTHER" id="PTHR14969:SF62">
    <property type="entry name" value="DECAPRENYLPHOSPHORYL-5-PHOSPHORIBOSE PHOSPHATASE RV3807C-RELATED"/>
    <property type="match status" value="1"/>
</dbReference>
<dbReference type="Pfam" id="PF01569">
    <property type="entry name" value="PAP2"/>
    <property type="match status" value="1"/>
</dbReference>
<protein>
    <recommendedName>
        <fullName evidence="8">Phosphatidic acid phosphatase type 2/haloperoxidase domain-containing protein</fullName>
    </recommendedName>
</protein>
<reference evidence="9" key="1">
    <citation type="journal article" date="2013" name="Lancet">
        <title>First case of E anophelis outbreak in an intensive-care unit.</title>
        <authorList>
            <person name="Teo J."/>
            <person name="Tan S.Y."/>
            <person name="Tay M."/>
            <person name="Ding Y."/>
            <person name="Kjelleberg S."/>
            <person name="Givskov M."/>
            <person name="Lin R.T."/>
            <person name="Yang L."/>
        </authorList>
    </citation>
    <scope>NUCLEOTIDE SEQUENCE [LARGE SCALE GENOMIC DNA]</scope>
    <source>
        <strain evidence="9">NUHP1</strain>
    </source>
</reference>
<comment type="subcellular location">
    <subcellularLocation>
        <location evidence="1">Cell membrane</location>
        <topology evidence="1">Multi-pass membrane protein</topology>
    </subcellularLocation>
</comment>
<evidence type="ECO:0000256" key="7">
    <source>
        <dbReference type="SAM" id="Phobius"/>
    </source>
</evidence>
<feature type="transmembrane region" description="Helical" evidence="7">
    <location>
        <begin position="167"/>
        <end position="189"/>
    </location>
</feature>
<feature type="transmembrane region" description="Helical" evidence="7">
    <location>
        <begin position="141"/>
        <end position="160"/>
    </location>
</feature>
<keyword evidence="5 7" id="KW-1133">Transmembrane helix</keyword>
<name>A0A077EG32_9FLAO</name>
<feature type="transmembrane region" description="Helical" evidence="7">
    <location>
        <begin position="226"/>
        <end position="247"/>
    </location>
</feature>